<evidence type="ECO:0000313" key="6">
    <source>
        <dbReference type="EMBL" id="CAA6824125.1"/>
    </source>
</evidence>
<evidence type="ECO:0000256" key="2">
    <source>
        <dbReference type="ARBA" id="ARBA00023136"/>
    </source>
</evidence>
<dbReference type="PROSITE" id="PS51257">
    <property type="entry name" value="PROKAR_LIPOPROTEIN"/>
    <property type="match status" value="1"/>
</dbReference>
<dbReference type="PROSITE" id="PS51123">
    <property type="entry name" value="OMPA_2"/>
    <property type="match status" value="1"/>
</dbReference>
<gene>
    <name evidence="6" type="ORF">HELGO_WM6776</name>
</gene>
<name>A0A6S6TXJ4_9GAMM</name>
<accession>A0A6S6TXJ4</accession>
<keyword evidence="3" id="KW-0998">Cell outer membrane</keyword>
<dbReference type="InterPro" id="IPR006665">
    <property type="entry name" value="OmpA-like"/>
</dbReference>
<dbReference type="EMBL" id="CACVAY010000117">
    <property type="protein sequence ID" value="CAA6824125.1"/>
    <property type="molecule type" value="Genomic_DNA"/>
</dbReference>
<dbReference type="Gene3D" id="3.30.1330.60">
    <property type="entry name" value="OmpA-like domain"/>
    <property type="match status" value="1"/>
</dbReference>
<proteinExistence type="predicted"/>
<dbReference type="SUPFAM" id="SSF103088">
    <property type="entry name" value="OmpA-like"/>
    <property type="match status" value="1"/>
</dbReference>
<dbReference type="InterPro" id="IPR036737">
    <property type="entry name" value="OmpA-like_sf"/>
</dbReference>
<dbReference type="PANTHER" id="PTHR30329:SF21">
    <property type="entry name" value="LIPOPROTEIN YIAD-RELATED"/>
    <property type="match status" value="1"/>
</dbReference>
<sequence>MNNKTLTFISSVALISFSGCATNDELFAKYDKNCDLPKAKIIEKVVEKQVIKEVVKIKQVDMEGLHWEPAVYFGFDKSNLNAQETKRLAQNVAIMKKYPQAKVNIQSFTDQKGSTRYNKSLATRREAMVVDYLHTMGIADNRILVSALGEELPILGDSVKDRQINRRVEMMLLDEDGRPMALKVRPESSPFIAPSPVR</sequence>
<keyword evidence="2 4" id="KW-0472">Membrane</keyword>
<feature type="domain" description="OmpA-like" evidence="5">
    <location>
        <begin position="60"/>
        <end position="176"/>
    </location>
</feature>
<evidence type="ECO:0000259" key="5">
    <source>
        <dbReference type="PROSITE" id="PS51123"/>
    </source>
</evidence>
<dbReference type="GO" id="GO:0009279">
    <property type="term" value="C:cell outer membrane"/>
    <property type="evidence" value="ECO:0007669"/>
    <property type="project" value="UniProtKB-SubCell"/>
</dbReference>
<evidence type="ECO:0000256" key="4">
    <source>
        <dbReference type="PROSITE-ProRule" id="PRU00473"/>
    </source>
</evidence>
<dbReference type="AlphaFoldDB" id="A0A6S6TXJ4"/>
<dbReference type="InterPro" id="IPR050330">
    <property type="entry name" value="Bact_OuterMem_StrucFunc"/>
</dbReference>
<dbReference type="InterPro" id="IPR006664">
    <property type="entry name" value="OMP_bac"/>
</dbReference>
<dbReference type="CDD" id="cd07185">
    <property type="entry name" value="OmpA_C-like"/>
    <property type="match status" value="1"/>
</dbReference>
<protein>
    <submittedName>
        <fullName evidence="6">OmpA family protein</fullName>
    </submittedName>
</protein>
<evidence type="ECO:0000256" key="3">
    <source>
        <dbReference type="ARBA" id="ARBA00023237"/>
    </source>
</evidence>
<dbReference type="Pfam" id="PF00691">
    <property type="entry name" value="OmpA"/>
    <property type="match status" value="1"/>
</dbReference>
<organism evidence="6">
    <name type="scientific">uncultured Thiotrichaceae bacterium</name>
    <dbReference type="NCBI Taxonomy" id="298394"/>
    <lineage>
        <taxon>Bacteria</taxon>
        <taxon>Pseudomonadati</taxon>
        <taxon>Pseudomonadota</taxon>
        <taxon>Gammaproteobacteria</taxon>
        <taxon>Thiotrichales</taxon>
        <taxon>Thiotrichaceae</taxon>
        <taxon>environmental samples</taxon>
    </lineage>
</organism>
<comment type="subcellular location">
    <subcellularLocation>
        <location evidence="1">Cell outer membrane</location>
    </subcellularLocation>
</comment>
<evidence type="ECO:0000256" key="1">
    <source>
        <dbReference type="ARBA" id="ARBA00004442"/>
    </source>
</evidence>
<reference evidence="6" key="1">
    <citation type="submission" date="2020-01" db="EMBL/GenBank/DDBJ databases">
        <authorList>
            <person name="Meier V. D."/>
            <person name="Meier V D."/>
        </authorList>
    </citation>
    <scope>NUCLEOTIDE SEQUENCE</scope>
    <source>
        <strain evidence="6">HLG_WM_MAG_07</strain>
    </source>
</reference>
<dbReference type="PANTHER" id="PTHR30329">
    <property type="entry name" value="STATOR ELEMENT OF FLAGELLAR MOTOR COMPLEX"/>
    <property type="match status" value="1"/>
</dbReference>
<dbReference type="PRINTS" id="PR01021">
    <property type="entry name" value="OMPADOMAIN"/>
</dbReference>